<reference evidence="2" key="1">
    <citation type="submission" date="2023-10" db="EMBL/GenBank/DDBJ databases">
        <authorList>
            <person name="Chen Y."/>
            <person name="Shah S."/>
            <person name="Dougan E. K."/>
            <person name="Thang M."/>
            <person name="Chan C."/>
        </authorList>
    </citation>
    <scope>NUCLEOTIDE SEQUENCE [LARGE SCALE GENOMIC DNA]</scope>
</reference>
<accession>A0ABN9Q1M5</accession>
<proteinExistence type="predicted"/>
<protein>
    <submittedName>
        <fullName evidence="2">Uncharacterized protein</fullName>
    </submittedName>
</protein>
<comment type="caution">
    <text evidence="2">The sequence shown here is derived from an EMBL/GenBank/DDBJ whole genome shotgun (WGS) entry which is preliminary data.</text>
</comment>
<gene>
    <name evidence="2" type="ORF">PCOR1329_LOCUS6984</name>
</gene>
<keyword evidence="3" id="KW-1185">Reference proteome</keyword>
<dbReference type="EMBL" id="CAUYUJ010001891">
    <property type="protein sequence ID" value="CAK0798088.1"/>
    <property type="molecule type" value="Genomic_DNA"/>
</dbReference>
<organism evidence="2 3">
    <name type="scientific">Prorocentrum cordatum</name>
    <dbReference type="NCBI Taxonomy" id="2364126"/>
    <lineage>
        <taxon>Eukaryota</taxon>
        <taxon>Sar</taxon>
        <taxon>Alveolata</taxon>
        <taxon>Dinophyceae</taxon>
        <taxon>Prorocentrales</taxon>
        <taxon>Prorocentraceae</taxon>
        <taxon>Prorocentrum</taxon>
    </lineage>
</organism>
<evidence type="ECO:0000313" key="3">
    <source>
        <dbReference type="Proteomes" id="UP001189429"/>
    </source>
</evidence>
<dbReference type="Proteomes" id="UP001189429">
    <property type="component" value="Unassembled WGS sequence"/>
</dbReference>
<sequence length="216" mass="23294">MGGARRHHWIRHEVRVRTYPGRGPGSSGVRTSSFPQDGARGCFGERAVIFLRYLLGSSDGRRHLSRMIRGSSRRYDRNHVAIMNAVSTSAPRSYRQDLFKRGLCHSAELREVVGAVMMSWGEDGEGESAIFPPKRGPPFFPVCGMCAVRGLVGSLRTLLTRPATSLTAASQLGARAPCCQQAQGVHGRASAQAAADGGREAVRCTGEQKTKTLGLG</sequence>
<evidence type="ECO:0000256" key="1">
    <source>
        <dbReference type="SAM" id="MobiDB-lite"/>
    </source>
</evidence>
<evidence type="ECO:0000313" key="2">
    <source>
        <dbReference type="EMBL" id="CAK0798088.1"/>
    </source>
</evidence>
<name>A0ABN9Q1M5_9DINO</name>
<feature type="region of interest" description="Disordered" evidence="1">
    <location>
        <begin position="16"/>
        <end position="36"/>
    </location>
</feature>